<dbReference type="Gene3D" id="2.40.10.10">
    <property type="entry name" value="Trypsin-like serine proteases"/>
    <property type="match status" value="2"/>
</dbReference>
<keyword evidence="9" id="KW-1185">Reference proteome</keyword>
<dbReference type="InterPro" id="IPR043504">
    <property type="entry name" value="Peptidase_S1_PA_chymotrypsin"/>
</dbReference>
<dbReference type="InterPro" id="IPR029058">
    <property type="entry name" value="AB_hydrolase_fold"/>
</dbReference>
<name>A0A8J4DQR2_9ACTN</name>
<evidence type="ECO:0000256" key="6">
    <source>
        <dbReference type="PIRSR" id="PIRSR608256-1"/>
    </source>
</evidence>
<feature type="active site" description="Charge relay system" evidence="6">
    <location>
        <position position="252"/>
    </location>
</feature>
<evidence type="ECO:0000313" key="9">
    <source>
        <dbReference type="Proteomes" id="UP000619260"/>
    </source>
</evidence>
<comment type="caution">
    <text evidence="8">The sequence shown here is derived from an EMBL/GenBank/DDBJ whole genome shotgun (WGS) entry which is preliminary data.</text>
</comment>
<evidence type="ECO:0000256" key="3">
    <source>
        <dbReference type="ARBA" id="ARBA00022729"/>
    </source>
</evidence>
<proteinExistence type="inferred from homology"/>
<dbReference type="Gene3D" id="3.40.50.1820">
    <property type="entry name" value="alpha/beta hydrolase"/>
    <property type="match status" value="1"/>
</dbReference>
<dbReference type="PANTHER" id="PTHR36234:SF5">
    <property type="entry name" value="LYSYL ENDOPEPTIDASE"/>
    <property type="match status" value="1"/>
</dbReference>
<reference evidence="8" key="1">
    <citation type="submission" date="2021-01" db="EMBL/GenBank/DDBJ databases">
        <title>Whole genome shotgun sequence of Virgisporangium aliadipatigenens NBRC 105644.</title>
        <authorList>
            <person name="Komaki H."/>
            <person name="Tamura T."/>
        </authorList>
    </citation>
    <scope>NUCLEOTIDE SEQUENCE</scope>
    <source>
        <strain evidence="8">NBRC 105644</strain>
    </source>
</reference>
<keyword evidence="5 7" id="KW-0720">Serine protease</keyword>
<dbReference type="EMBL" id="BOPF01000012">
    <property type="protein sequence ID" value="GIJ46869.1"/>
    <property type="molecule type" value="Genomic_DNA"/>
</dbReference>
<sequence>MRNRAQSEAAARRYRATAEGRAAIDRRMRRDDVRVVDSPDQLEARIARLTRVGWVGPETLREAVPRVRHTDRMLLLQHVIDRTGESQAANFLARGARAARTVGRLAAEGSGTPRGTAFLVAPSLVLTNHHVLRDREAARRTVLEFNHERDVDNRAGEPAVYALDPGALFLTDEALDYTLVAVHSGPDGSAPGEAFGWNRLIRAQGKVVIGEPVNVIGHPAGRRKEIAIRDNTLRYQLHDFLQYGAGTEPGSSGSPVFNDQWEVVGLHHAAIPDTDERGRWLTVDGRPIDPDHDPDDAGVRWIANEGLRTSAFLTHVRERRLDEAQRALLATMGEQAVAERPPAAPVGVRGVRATGPTSGTQLVFLPGPGPHEADPAPVRAAWAAALRLDGVTAGDLWLPCYGDVLTRASAVPEAVPVGPEGSVLLRVGDAPRTVEAPDSPSTRELYAALLDAAAGGAAGPEEEPLVSRIRRALDRLAGAGAVDGYTVATHFRDLALYLDRAAVREAVLDAVTQCLPMRGRVVIVAHGLGTVVAADLVTRLPRGLTVDTLVTLGSPLGLDGVARRTPHARPDPSAPISHPVPNWINAWSPADVIGRPLADDWKGVVDVETDNARERAHDITRYLSDRRVAGAVYNALRGTP</sequence>
<dbReference type="EC" id="3.4.21.-" evidence="7"/>
<dbReference type="SUPFAM" id="SSF50494">
    <property type="entry name" value="Trypsin-like serine proteases"/>
    <property type="match status" value="1"/>
</dbReference>
<evidence type="ECO:0000256" key="4">
    <source>
        <dbReference type="ARBA" id="ARBA00022801"/>
    </source>
</evidence>
<keyword evidence="4 7" id="KW-0378">Hydrolase</keyword>
<organism evidence="8 9">
    <name type="scientific">Virgisporangium aliadipatigenens</name>
    <dbReference type="NCBI Taxonomy" id="741659"/>
    <lineage>
        <taxon>Bacteria</taxon>
        <taxon>Bacillati</taxon>
        <taxon>Actinomycetota</taxon>
        <taxon>Actinomycetes</taxon>
        <taxon>Micromonosporales</taxon>
        <taxon>Micromonosporaceae</taxon>
        <taxon>Virgisporangium</taxon>
    </lineage>
</organism>
<dbReference type="InterPro" id="IPR009003">
    <property type="entry name" value="Peptidase_S1_PA"/>
</dbReference>
<dbReference type="AlphaFoldDB" id="A0A8J4DQR2"/>
<evidence type="ECO:0000256" key="5">
    <source>
        <dbReference type="ARBA" id="ARBA00022825"/>
    </source>
</evidence>
<dbReference type="Pfam" id="PF13365">
    <property type="entry name" value="Trypsin_2"/>
    <property type="match status" value="1"/>
</dbReference>
<dbReference type="InterPro" id="IPR008353">
    <property type="entry name" value="Peptidase_S1B_tx"/>
</dbReference>
<evidence type="ECO:0000256" key="2">
    <source>
        <dbReference type="ARBA" id="ARBA00022670"/>
    </source>
</evidence>
<dbReference type="RefSeq" id="WP_203900376.1">
    <property type="nucleotide sequence ID" value="NZ_BOPF01000012.1"/>
</dbReference>
<dbReference type="GO" id="GO:0006508">
    <property type="term" value="P:proteolysis"/>
    <property type="evidence" value="ECO:0007669"/>
    <property type="project" value="UniProtKB-KW"/>
</dbReference>
<dbReference type="PRINTS" id="PR01774">
    <property type="entry name" value="EXFOLTOXIN"/>
</dbReference>
<evidence type="ECO:0000313" key="8">
    <source>
        <dbReference type="EMBL" id="GIJ46869.1"/>
    </source>
</evidence>
<gene>
    <name evidence="8" type="ORF">Val02_37550</name>
</gene>
<accession>A0A8J4DQR2</accession>
<dbReference type="SUPFAM" id="SSF53474">
    <property type="entry name" value="alpha/beta-Hydrolases"/>
    <property type="match status" value="1"/>
</dbReference>
<feature type="active site" description="Charge relay system" evidence="6">
    <location>
        <position position="176"/>
    </location>
</feature>
<dbReference type="PANTHER" id="PTHR36234">
    <property type="entry name" value="LYSYL ENDOPEPTIDASE"/>
    <property type="match status" value="1"/>
</dbReference>
<evidence type="ECO:0000256" key="7">
    <source>
        <dbReference type="RuleBase" id="RU004296"/>
    </source>
</evidence>
<protein>
    <recommendedName>
        <fullName evidence="7">Serine protease</fullName>
        <ecNumber evidence="7">3.4.21.-</ecNumber>
    </recommendedName>
</protein>
<dbReference type="PRINTS" id="PR00839">
    <property type="entry name" value="V8PROTEASE"/>
</dbReference>
<keyword evidence="2 7" id="KW-0645">Protease</keyword>
<dbReference type="InterPro" id="IPR008256">
    <property type="entry name" value="Peptidase_S1B"/>
</dbReference>
<dbReference type="Proteomes" id="UP000619260">
    <property type="component" value="Unassembled WGS sequence"/>
</dbReference>
<comment type="similarity">
    <text evidence="1 7">Belongs to the peptidase S1B family.</text>
</comment>
<evidence type="ECO:0000256" key="1">
    <source>
        <dbReference type="ARBA" id="ARBA00008764"/>
    </source>
</evidence>
<dbReference type="GO" id="GO:0004252">
    <property type="term" value="F:serine-type endopeptidase activity"/>
    <property type="evidence" value="ECO:0007669"/>
    <property type="project" value="InterPro"/>
</dbReference>
<keyword evidence="3" id="KW-0732">Signal</keyword>
<feature type="active site" description="Charge relay system" evidence="6">
    <location>
        <position position="130"/>
    </location>
</feature>